<reference evidence="1 2" key="1">
    <citation type="submission" date="2018-09" db="EMBL/GenBank/DDBJ databases">
        <authorList>
            <person name="Postec A."/>
        </authorList>
    </citation>
    <scope>NUCLEOTIDE SEQUENCE [LARGE SCALE GENOMIC DNA]</scope>
    <source>
        <strain evidence="1">70B-A</strain>
    </source>
</reference>
<dbReference type="InterPro" id="IPR039498">
    <property type="entry name" value="NTP_transf_5"/>
</dbReference>
<name>A0A3P7NXZ7_9FIRM</name>
<dbReference type="EMBL" id="LR130778">
    <property type="protein sequence ID" value="VDN46160.1"/>
    <property type="molecule type" value="Genomic_DNA"/>
</dbReference>
<gene>
    <name evidence="1" type="ORF">PATL70BA_0314</name>
</gene>
<organism evidence="1 2">
    <name type="scientific">Petrocella atlantisensis</name>
    <dbReference type="NCBI Taxonomy" id="2173034"/>
    <lineage>
        <taxon>Bacteria</taxon>
        <taxon>Bacillati</taxon>
        <taxon>Bacillota</taxon>
        <taxon>Clostridia</taxon>
        <taxon>Lachnospirales</taxon>
        <taxon>Vallitaleaceae</taxon>
        <taxon>Petrocella</taxon>
    </lineage>
</organism>
<proteinExistence type="predicted"/>
<keyword evidence="2" id="KW-1185">Reference proteome</keyword>
<accession>A0A3P7NXZ7</accession>
<dbReference type="Proteomes" id="UP000279029">
    <property type="component" value="Chromosome"/>
</dbReference>
<dbReference type="AlphaFoldDB" id="A0A3P7NXZ7"/>
<evidence type="ECO:0000313" key="2">
    <source>
        <dbReference type="Proteomes" id="UP000279029"/>
    </source>
</evidence>
<dbReference type="KEGG" id="cbar:PATL70BA_0314"/>
<dbReference type="RefSeq" id="WP_125135719.1">
    <property type="nucleotide sequence ID" value="NZ_LR130778.1"/>
</dbReference>
<evidence type="ECO:0000313" key="1">
    <source>
        <dbReference type="EMBL" id="VDN46160.1"/>
    </source>
</evidence>
<protein>
    <submittedName>
        <fullName evidence="1">Uncharacterized protein</fullName>
    </submittedName>
</protein>
<dbReference type="Pfam" id="PF14907">
    <property type="entry name" value="NTP_transf_5"/>
    <property type="match status" value="1"/>
</dbReference>
<dbReference type="OrthoDB" id="9773927at2"/>
<sequence length="259" mass="30789">MRLFRNDALSIELHHAVLHSDREPYVHRFMEKLWHQPIKVETMVGTIMAPQPEVHFTYIVLHMMKHLKEAGFGLRFLLDFKYFAKYHKINHDDQLAFFEAIGYGEFYRSITTLCHYYLGMDVGKVKWLYDPESTVIRILAEYIVEGGSFGNGSERMRIANQYDKYKDAFKKKSKLDVYMELLFPPSSVIIGNYSYVGRYRFLLPIAWIHRLLQKSLSNKKGTKEKFFLFTHDEEFVLKKEYMMNVLRLNSQEVETKNDL</sequence>